<gene>
    <name evidence="2" type="ORF">Afil01_12140</name>
</gene>
<dbReference type="Proteomes" id="UP001165079">
    <property type="component" value="Unassembled WGS sequence"/>
</dbReference>
<accession>A0A9W6SI63</accession>
<keyword evidence="1" id="KW-0812">Transmembrane</keyword>
<keyword evidence="1" id="KW-0472">Membrane</keyword>
<proteinExistence type="predicted"/>
<dbReference type="RefSeq" id="WP_285661589.1">
    <property type="nucleotide sequence ID" value="NZ_BSTX01000001.1"/>
</dbReference>
<name>A0A9W6SI63_9ACTN</name>
<dbReference type="AlphaFoldDB" id="A0A9W6SI63"/>
<feature type="transmembrane region" description="Helical" evidence="1">
    <location>
        <begin position="7"/>
        <end position="31"/>
    </location>
</feature>
<keyword evidence="3" id="KW-1185">Reference proteome</keyword>
<keyword evidence="1" id="KW-1133">Transmembrane helix</keyword>
<dbReference type="EMBL" id="BSTX01000001">
    <property type="protein sequence ID" value="GLZ76407.1"/>
    <property type="molecule type" value="Genomic_DNA"/>
</dbReference>
<evidence type="ECO:0000313" key="2">
    <source>
        <dbReference type="EMBL" id="GLZ76407.1"/>
    </source>
</evidence>
<protein>
    <submittedName>
        <fullName evidence="2">Uncharacterized protein</fullName>
    </submittedName>
</protein>
<comment type="caution">
    <text evidence="2">The sequence shown here is derived from an EMBL/GenBank/DDBJ whole genome shotgun (WGS) entry which is preliminary data.</text>
</comment>
<evidence type="ECO:0000256" key="1">
    <source>
        <dbReference type="SAM" id="Phobius"/>
    </source>
</evidence>
<reference evidence="2" key="1">
    <citation type="submission" date="2023-03" db="EMBL/GenBank/DDBJ databases">
        <title>Actinorhabdospora filicis NBRC 111898.</title>
        <authorList>
            <person name="Ichikawa N."/>
            <person name="Sato H."/>
            <person name="Tonouchi N."/>
        </authorList>
    </citation>
    <scope>NUCLEOTIDE SEQUENCE</scope>
    <source>
        <strain evidence="2">NBRC 111898</strain>
    </source>
</reference>
<sequence>MKGKFTVGWVFGTLALTVLIGGFISGVLALIGKNFTAYVFTTVLAALVIRKILTLLAGPKETVPSPIPGRGTHSHLVPRRPFASAARWENRLSWTTGDPERFDGAVRVRLRELTDERLRRRHGFTIDGDPARAHATLGQPLWDFLHHRVAVTPNPAQLDWFVARIEEI</sequence>
<evidence type="ECO:0000313" key="3">
    <source>
        <dbReference type="Proteomes" id="UP001165079"/>
    </source>
</evidence>
<organism evidence="2 3">
    <name type="scientific">Actinorhabdospora filicis</name>
    <dbReference type="NCBI Taxonomy" id="1785913"/>
    <lineage>
        <taxon>Bacteria</taxon>
        <taxon>Bacillati</taxon>
        <taxon>Actinomycetota</taxon>
        <taxon>Actinomycetes</taxon>
        <taxon>Micromonosporales</taxon>
        <taxon>Micromonosporaceae</taxon>
        <taxon>Actinorhabdospora</taxon>
    </lineage>
</organism>